<evidence type="ECO:0000256" key="7">
    <source>
        <dbReference type="ARBA" id="ARBA00023002"/>
    </source>
</evidence>
<evidence type="ECO:0000313" key="11">
    <source>
        <dbReference type="EMBL" id="ORZ24392.1"/>
    </source>
</evidence>
<evidence type="ECO:0000256" key="8">
    <source>
        <dbReference type="ARBA" id="ARBA00023277"/>
    </source>
</evidence>
<dbReference type="InterPro" id="IPR022674">
    <property type="entry name" value="G6P_DH_NAD-bd"/>
</dbReference>
<dbReference type="GO" id="GO:0006006">
    <property type="term" value="P:glucose metabolic process"/>
    <property type="evidence" value="ECO:0007669"/>
    <property type="project" value="UniProtKB-KW"/>
</dbReference>
<reference evidence="11 12" key="1">
    <citation type="submission" date="2016-07" db="EMBL/GenBank/DDBJ databases">
        <title>Pervasive Adenine N6-methylation of Active Genes in Fungi.</title>
        <authorList>
            <consortium name="DOE Joint Genome Institute"/>
            <person name="Mondo S.J."/>
            <person name="Dannebaum R.O."/>
            <person name="Kuo R.C."/>
            <person name="Labutti K."/>
            <person name="Haridas S."/>
            <person name="Kuo A."/>
            <person name="Salamov A."/>
            <person name="Ahrendt S.R."/>
            <person name="Lipzen A."/>
            <person name="Sullivan W."/>
            <person name="Andreopoulos W.B."/>
            <person name="Clum A."/>
            <person name="Lindquist E."/>
            <person name="Daum C."/>
            <person name="Ramamoorthy G.K."/>
            <person name="Gryganskyi A."/>
            <person name="Culley D."/>
            <person name="Magnuson J.K."/>
            <person name="James T.Y."/>
            <person name="O'Malley M.A."/>
            <person name="Stajich J.E."/>
            <person name="Spatafora J.W."/>
            <person name="Visel A."/>
            <person name="Grigoriev I.V."/>
        </authorList>
    </citation>
    <scope>NUCLEOTIDE SEQUENCE [LARGE SCALE GENOMIC DNA]</scope>
    <source>
        <strain evidence="11 12">NRRL 1336</strain>
    </source>
</reference>
<dbReference type="InterPro" id="IPR019796">
    <property type="entry name" value="G6P_DH_AS"/>
</dbReference>
<dbReference type="PROSITE" id="PS00069">
    <property type="entry name" value="G6P_DEHYDROGENASE"/>
    <property type="match status" value="1"/>
</dbReference>
<dbReference type="GO" id="GO:0004345">
    <property type="term" value="F:glucose-6-phosphate dehydrogenase activity"/>
    <property type="evidence" value="ECO:0007669"/>
    <property type="project" value="UniProtKB-EC"/>
</dbReference>
<evidence type="ECO:0000256" key="5">
    <source>
        <dbReference type="ARBA" id="ARBA00022526"/>
    </source>
</evidence>
<feature type="domain" description="Glucose-6-phosphate dehydrogenase C-terminal" evidence="10">
    <location>
        <begin position="153"/>
        <end position="286"/>
    </location>
</feature>
<keyword evidence="12" id="KW-1185">Reference proteome</keyword>
<sequence>MQKPSNPTSRPSPKKENFLVHLAIWHGKDIPSSFRLYKSELLPESARILGYARSKLDHDGFIGRVTEHISKEEDKKPWMGSGIESGTTKSYFYMALPPSAFFSVAKGCRQHLQPSDTESCNELLNNLKPLFSENDTYRIDHYLGKEMVKNIMPYRFSNTLFTPLWNSTHIDSVQITLKEPFGTEGRGGYFDEYGIIRDVMQNHLLQTMSLVAMERPIGRDAEAIRDEKVKVLRCVKPIKLEDTLIGQYVGNGDKPGYLDDETVPKGSLCATFAAMVLWIDNERWDGALDKAKVEVPGSLYAGVSRNETVMRIQPNEVIYTKFNNKSPGLTEHTMVTELDLTYKQRYENLQIPDAYESLILDVMRSDHSNFVRNDELDAAWRIFTPVLHQMEKDRIKPHPYKYGTRGPEKESEFVKKYGVEQLTGGYTWPKQDVDQH</sequence>
<keyword evidence="7" id="KW-0560">Oxidoreductase</keyword>
<dbReference type="EC" id="1.1.1.49" evidence="3"/>
<keyword evidence="5" id="KW-0313">Glucose metabolism</keyword>
<feature type="domain" description="Glucose-6-phosphate dehydrogenase NAD-binding" evidence="9">
    <location>
        <begin position="29"/>
        <end position="76"/>
    </location>
</feature>
<dbReference type="InterPro" id="IPR022675">
    <property type="entry name" value="G6P_DH_C"/>
</dbReference>
<dbReference type="Gene3D" id="3.30.360.10">
    <property type="entry name" value="Dihydrodipicolinate Reductase, domain 2"/>
    <property type="match status" value="1"/>
</dbReference>
<dbReference type="PANTHER" id="PTHR23429:SF0">
    <property type="entry name" value="GLUCOSE-6-PHOSPHATE 1-DEHYDROGENASE"/>
    <property type="match status" value="1"/>
</dbReference>
<dbReference type="SUPFAM" id="SSF51735">
    <property type="entry name" value="NAD(P)-binding Rossmann-fold domains"/>
    <property type="match status" value="1"/>
</dbReference>
<dbReference type="GO" id="GO:0009051">
    <property type="term" value="P:pentose-phosphate shunt, oxidative branch"/>
    <property type="evidence" value="ECO:0007669"/>
    <property type="project" value="TreeGrafter"/>
</dbReference>
<dbReference type="SUPFAM" id="SSF55347">
    <property type="entry name" value="Glyceraldehyde-3-phosphate dehydrogenase-like, C-terminal domain"/>
    <property type="match status" value="1"/>
</dbReference>
<evidence type="ECO:0000259" key="9">
    <source>
        <dbReference type="Pfam" id="PF00479"/>
    </source>
</evidence>
<dbReference type="InterPro" id="IPR036291">
    <property type="entry name" value="NAD(P)-bd_dom_sf"/>
</dbReference>
<dbReference type="STRING" id="90262.A0A1X2IYQ4"/>
<evidence type="ECO:0000256" key="6">
    <source>
        <dbReference type="ARBA" id="ARBA00022857"/>
    </source>
</evidence>
<dbReference type="PANTHER" id="PTHR23429">
    <property type="entry name" value="GLUCOSE-6-PHOSPHATE 1-DEHYDROGENASE G6PD"/>
    <property type="match status" value="1"/>
</dbReference>
<gene>
    <name evidence="11" type="ORF">BCR42DRAFT_480252</name>
</gene>
<keyword evidence="6" id="KW-0521">NADP</keyword>
<dbReference type="PRINTS" id="PR00079">
    <property type="entry name" value="G6PDHDRGNASE"/>
</dbReference>
<evidence type="ECO:0000256" key="3">
    <source>
        <dbReference type="ARBA" id="ARBA00013019"/>
    </source>
</evidence>
<dbReference type="OrthoDB" id="60984at2759"/>
<feature type="domain" description="Glucose-6-phosphate dehydrogenase C-terminal" evidence="10">
    <location>
        <begin position="302"/>
        <end position="418"/>
    </location>
</feature>
<dbReference type="InterPro" id="IPR001282">
    <property type="entry name" value="G6P_DH"/>
</dbReference>
<dbReference type="PIRSF" id="PIRSF000110">
    <property type="entry name" value="G6PD"/>
    <property type="match status" value="1"/>
</dbReference>
<dbReference type="EMBL" id="MCGE01000002">
    <property type="protein sequence ID" value="ORZ24392.1"/>
    <property type="molecule type" value="Genomic_DNA"/>
</dbReference>
<comment type="similarity">
    <text evidence="2">Belongs to the glucose-6-phosphate dehydrogenase family.</text>
</comment>
<dbReference type="HAMAP" id="MF_00966">
    <property type="entry name" value="G6PD"/>
    <property type="match status" value="1"/>
</dbReference>
<dbReference type="Pfam" id="PF02781">
    <property type="entry name" value="G6PD_C"/>
    <property type="match status" value="2"/>
</dbReference>
<accession>A0A1X2IYQ4</accession>
<dbReference type="UniPathway" id="UPA00115">
    <property type="reaction ID" value="UER00408"/>
</dbReference>
<evidence type="ECO:0000256" key="2">
    <source>
        <dbReference type="ARBA" id="ARBA00009975"/>
    </source>
</evidence>
<evidence type="ECO:0000256" key="1">
    <source>
        <dbReference type="ARBA" id="ARBA00004937"/>
    </source>
</evidence>
<dbReference type="Gene3D" id="3.40.50.720">
    <property type="entry name" value="NAD(P)-binding Rossmann-like Domain"/>
    <property type="match status" value="1"/>
</dbReference>
<proteinExistence type="inferred from homology"/>
<comment type="caution">
    <text evidence="11">The sequence shown here is derived from an EMBL/GenBank/DDBJ whole genome shotgun (WGS) entry which is preliminary data.</text>
</comment>
<evidence type="ECO:0000313" key="12">
    <source>
        <dbReference type="Proteomes" id="UP000193560"/>
    </source>
</evidence>
<dbReference type="Pfam" id="PF00479">
    <property type="entry name" value="G6PD_N"/>
    <property type="match status" value="2"/>
</dbReference>
<evidence type="ECO:0000259" key="10">
    <source>
        <dbReference type="Pfam" id="PF02781"/>
    </source>
</evidence>
<keyword evidence="8" id="KW-0119">Carbohydrate metabolism</keyword>
<dbReference type="GO" id="GO:0005829">
    <property type="term" value="C:cytosol"/>
    <property type="evidence" value="ECO:0007669"/>
    <property type="project" value="TreeGrafter"/>
</dbReference>
<comment type="pathway">
    <text evidence="1">Carbohydrate degradation; pentose phosphate pathway; D-ribulose 5-phosphate from D-glucose 6-phosphate (oxidative stage): step 1/3.</text>
</comment>
<feature type="domain" description="Glucose-6-phosphate dehydrogenase NAD-binding" evidence="9">
    <location>
        <begin position="88"/>
        <end position="150"/>
    </location>
</feature>
<name>A0A1X2IYQ4_9FUNG</name>
<dbReference type="GO" id="GO:0050661">
    <property type="term" value="F:NADP binding"/>
    <property type="evidence" value="ECO:0007669"/>
    <property type="project" value="InterPro"/>
</dbReference>
<dbReference type="Proteomes" id="UP000193560">
    <property type="component" value="Unassembled WGS sequence"/>
</dbReference>
<organism evidence="11 12">
    <name type="scientific">Absidia repens</name>
    <dbReference type="NCBI Taxonomy" id="90262"/>
    <lineage>
        <taxon>Eukaryota</taxon>
        <taxon>Fungi</taxon>
        <taxon>Fungi incertae sedis</taxon>
        <taxon>Mucoromycota</taxon>
        <taxon>Mucoromycotina</taxon>
        <taxon>Mucoromycetes</taxon>
        <taxon>Mucorales</taxon>
        <taxon>Cunninghamellaceae</taxon>
        <taxon>Absidia</taxon>
    </lineage>
</organism>
<evidence type="ECO:0000256" key="4">
    <source>
        <dbReference type="ARBA" id="ARBA00020444"/>
    </source>
</evidence>
<dbReference type="AlphaFoldDB" id="A0A1X2IYQ4"/>
<protein>
    <recommendedName>
        <fullName evidence="4">Glucose-6-phosphate 1-dehydrogenase</fullName>
        <ecNumber evidence="3">1.1.1.49</ecNumber>
    </recommendedName>
</protein>